<evidence type="ECO:0000313" key="2">
    <source>
        <dbReference type="Proteomes" id="UP000219914"/>
    </source>
</evidence>
<organism evidence="1 2">
    <name type="scientific">Rhizobium hidalgonense</name>
    <dbReference type="NCBI Taxonomy" id="1538159"/>
    <lineage>
        <taxon>Bacteria</taxon>
        <taxon>Pseudomonadati</taxon>
        <taxon>Pseudomonadota</taxon>
        <taxon>Alphaproteobacteria</taxon>
        <taxon>Hyphomicrobiales</taxon>
        <taxon>Rhizobiaceae</taxon>
        <taxon>Rhizobium/Agrobacterium group</taxon>
        <taxon>Rhizobium</taxon>
    </lineage>
</organism>
<dbReference type="EMBL" id="NWSY01000005">
    <property type="protein sequence ID" value="PDT23997.1"/>
    <property type="molecule type" value="Genomic_DNA"/>
</dbReference>
<comment type="caution">
    <text evidence="1">The sequence shown here is derived from an EMBL/GenBank/DDBJ whole genome shotgun (WGS) entry which is preliminary data.</text>
</comment>
<accession>A0ABX4JV88</accession>
<sequence>MSSFHEAAPAPAHESIEYIRTPTEPQKITGVSIIPAKKIFVTAKLRNSTHAATTYCSSVSWL</sequence>
<evidence type="ECO:0000313" key="1">
    <source>
        <dbReference type="EMBL" id="PDT23997.1"/>
    </source>
</evidence>
<proteinExistence type="predicted"/>
<dbReference type="Proteomes" id="UP000219914">
    <property type="component" value="Unassembled WGS sequence"/>
</dbReference>
<name>A0ABX4JV88_9HYPH</name>
<reference evidence="1 2" key="1">
    <citation type="submission" date="2017-09" db="EMBL/GenBank/DDBJ databases">
        <title>Comparative genomics of rhizobia isolated from Phaseolus vulgaris in China.</title>
        <authorList>
            <person name="Tong W."/>
        </authorList>
    </citation>
    <scope>NUCLEOTIDE SEQUENCE [LARGE SCALE GENOMIC DNA]</scope>
    <source>
        <strain evidence="1 2">FH14</strain>
    </source>
</reference>
<protein>
    <submittedName>
        <fullName evidence="1">Uncharacterized protein</fullName>
    </submittedName>
</protein>
<keyword evidence="2" id="KW-1185">Reference proteome</keyword>
<gene>
    <name evidence="1" type="ORF">CO674_07805</name>
</gene>